<sequence>MEEYKSVHIKVIELFLFVMGLNAAFAGTPKPKLRPEFLEPVPNMTVAVGRSATLPCIVRNLQDYKVAFIHIDRQMILTIHKQVITRIPRFTISHDSHLTWSLHIEDVKIEDKGYYMCQVNTDPMVSTIGFLDVVVPPQIVDAESSPSTVSVRENNNASLICKSNGIPEPEITWMREDGKKIILKRRKKEGKIEKKKVHEDTLDLIRISRTEMGAYLCIASNGIPPSISKRII</sequence>
<feature type="domain" description="Ig-like" evidence="9">
    <location>
        <begin position="137"/>
        <end position="228"/>
    </location>
</feature>
<evidence type="ECO:0000256" key="7">
    <source>
        <dbReference type="ARBA" id="ARBA00023180"/>
    </source>
</evidence>
<keyword evidence="8" id="KW-0393">Immunoglobulin domain</keyword>
<feature type="domain" description="Ig-like" evidence="9">
    <location>
        <begin position="35"/>
        <end position="127"/>
    </location>
</feature>
<evidence type="ECO:0000256" key="6">
    <source>
        <dbReference type="ARBA" id="ARBA00023157"/>
    </source>
</evidence>
<proteinExistence type="predicted"/>
<dbReference type="Pfam" id="PF13927">
    <property type="entry name" value="Ig_3"/>
    <property type="match status" value="1"/>
</dbReference>
<keyword evidence="5" id="KW-0472">Membrane</keyword>
<keyword evidence="7" id="KW-0325">Glycoprotein</keyword>
<keyword evidence="6" id="KW-1015">Disulfide bond</keyword>
<dbReference type="InterPro" id="IPR013106">
    <property type="entry name" value="Ig_V-set"/>
</dbReference>
<evidence type="ECO:0000256" key="1">
    <source>
        <dbReference type="ARBA" id="ARBA00004236"/>
    </source>
</evidence>
<keyword evidence="4" id="KW-0677">Repeat</keyword>
<accession>A0A0K2UMM9</accession>
<dbReference type="Gene3D" id="2.60.40.10">
    <property type="entry name" value="Immunoglobulins"/>
    <property type="match status" value="2"/>
</dbReference>
<evidence type="ECO:0000256" key="5">
    <source>
        <dbReference type="ARBA" id="ARBA00023136"/>
    </source>
</evidence>
<dbReference type="OrthoDB" id="10012075at2759"/>
<organism evidence="10">
    <name type="scientific">Lepeophtheirus salmonis</name>
    <name type="common">Salmon louse</name>
    <name type="synonym">Caligus salmonis</name>
    <dbReference type="NCBI Taxonomy" id="72036"/>
    <lineage>
        <taxon>Eukaryota</taxon>
        <taxon>Metazoa</taxon>
        <taxon>Ecdysozoa</taxon>
        <taxon>Arthropoda</taxon>
        <taxon>Crustacea</taxon>
        <taxon>Multicrustacea</taxon>
        <taxon>Hexanauplia</taxon>
        <taxon>Copepoda</taxon>
        <taxon>Siphonostomatoida</taxon>
        <taxon>Caligidae</taxon>
        <taxon>Lepeophtheirus</taxon>
    </lineage>
</organism>
<dbReference type="EMBL" id="HACA01022168">
    <property type="protein sequence ID" value="CDW39529.1"/>
    <property type="molecule type" value="Transcribed_RNA"/>
</dbReference>
<evidence type="ECO:0000313" key="10">
    <source>
        <dbReference type="EMBL" id="CDW39529.1"/>
    </source>
</evidence>
<dbReference type="InterPro" id="IPR003599">
    <property type="entry name" value="Ig_sub"/>
</dbReference>
<protein>
    <recommendedName>
        <fullName evidence="9">Ig-like domain-containing protein</fullName>
    </recommendedName>
</protein>
<dbReference type="PANTHER" id="PTHR12231:SF247">
    <property type="entry name" value="DPR-INTERACTING PROTEIN DELTA, ISOFORM D"/>
    <property type="match status" value="1"/>
</dbReference>
<dbReference type="SUPFAM" id="SSF48726">
    <property type="entry name" value="Immunoglobulin"/>
    <property type="match status" value="2"/>
</dbReference>
<keyword evidence="2" id="KW-1003">Cell membrane</keyword>
<dbReference type="AlphaFoldDB" id="A0A0K2UMM9"/>
<dbReference type="FunFam" id="2.60.40.10:FF:000328">
    <property type="entry name" value="CLUMA_CG000981, isoform A"/>
    <property type="match status" value="1"/>
</dbReference>
<dbReference type="Pfam" id="PF07686">
    <property type="entry name" value="V-set"/>
    <property type="match status" value="1"/>
</dbReference>
<reference evidence="10" key="1">
    <citation type="submission" date="2014-05" db="EMBL/GenBank/DDBJ databases">
        <authorList>
            <person name="Chronopoulou M."/>
        </authorList>
    </citation>
    <scope>NUCLEOTIDE SEQUENCE</scope>
    <source>
        <tissue evidence="10">Whole organism</tissue>
    </source>
</reference>
<dbReference type="InterPro" id="IPR036179">
    <property type="entry name" value="Ig-like_dom_sf"/>
</dbReference>
<feature type="non-terminal residue" evidence="10">
    <location>
        <position position="232"/>
    </location>
</feature>
<dbReference type="InterPro" id="IPR013783">
    <property type="entry name" value="Ig-like_fold"/>
</dbReference>
<evidence type="ECO:0000256" key="3">
    <source>
        <dbReference type="ARBA" id="ARBA00022729"/>
    </source>
</evidence>
<evidence type="ECO:0000256" key="4">
    <source>
        <dbReference type="ARBA" id="ARBA00022737"/>
    </source>
</evidence>
<dbReference type="InterPro" id="IPR051170">
    <property type="entry name" value="Neural/epithelial_adhesion"/>
</dbReference>
<keyword evidence="3" id="KW-0732">Signal</keyword>
<dbReference type="SMART" id="SM00409">
    <property type="entry name" value="IG"/>
    <property type="match status" value="2"/>
</dbReference>
<dbReference type="PROSITE" id="PS50835">
    <property type="entry name" value="IG_LIKE"/>
    <property type="match status" value="2"/>
</dbReference>
<evidence type="ECO:0000259" key="9">
    <source>
        <dbReference type="PROSITE" id="PS50835"/>
    </source>
</evidence>
<comment type="subcellular location">
    <subcellularLocation>
        <location evidence="1">Cell membrane</location>
    </subcellularLocation>
</comment>
<dbReference type="PANTHER" id="PTHR12231">
    <property type="entry name" value="CTX-RELATED TYPE I TRANSMEMBRANE PROTEIN"/>
    <property type="match status" value="1"/>
</dbReference>
<dbReference type="SMART" id="SM00408">
    <property type="entry name" value="IGc2"/>
    <property type="match status" value="2"/>
</dbReference>
<dbReference type="GO" id="GO:0043005">
    <property type="term" value="C:neuron projection"/>
    <property type="evidence" value="ECO:0007669"/>
    <property type="project" value="TreeGrafter"/>
</dbReference>
<dbReference type="InterPro" id="IPR003598">
    <property type="entry name" value="Ig_sub2"/>
</dbReference>
<dbReference type="CDD" id="cd00099">
    <property type="entry name" value="IgV"/>
    <property type="match status" value="1"/>
</dbReference>
<evidence type="ECO:0000256" key="8">
    <source>
        <dbReference type="ARBA" id="ARBA00023319"/>
    </source>
</evidence>
<dbReference type="InterPro" id="IPR007110">
    <property type="entry name" value="Ig-like_dom"/>
</dbReference>
<name>A0A0K2UMM9_LEPSM</name>
<evidence type="ECO:0000256" key="2">
    <source>
        <dbReference type="ARBA" id="ARBA00022475"/>
    </source>
</evidence>
<dbReference type="GO" id="GO:0005886">
    <property type="term" value="C:plasma membrane"/>
    <property type="evidence" value="ECO:0007669"/>
    <property type="project" value="UniProtKB-SubCell"/>
</dbReference>